<feature type="compositionally biased region" description="Gly residues" evidence="1">
    <location>
        <begin position="691"/>
        <end position="719"/>
    </location>
</feature>
<name>A0A1B1BLD6_9MICO</name>
<feature type="transmembrane region" description="Helical" evidence="2">
    <location>
        <begin position="498"/>
        <end position="516"/>
    </location>
</feature>
<evidence type="ECO:0000259" key="5">
    <source>
        <dbReference type="Pfam" id="PF20990"/>
    </source>
</evidence>
<dbReference type="InterPro" id="IPR018702">
    <property type="entry name" value="DUF2207"/>
</dbReference>
<dbReference type="RefSeq" id="WP_167550842.1">
    <property type="nucleotide sequence ID" value="NZ_CP016282.1"/>
</dbReference>
<feature type="signal peptide" evidence="3">
    <location>
        <begin position="1"/>
        <end position="24"/>
    </location>
</feature>
<dbReference type="EMBL" id="CP016282">
    <property type="protein sequence ID" value="ANP73440.1"/>
    <property type="molecule type" value="Genomic_DNA"/>
</dbReference>
<feature type="transmembrane region" description="Helical" evidence="2">
    <location>
        <begin position="522"/>
        <end position="541"/>
    </location>
</feature>
<sequence precursor="true">MTRLLKVLSSLAVTAVLTLGAPLAATAVAPAPVAAGRSASTVPGGVSGLAGSARAAVPADTSDFSFALYAGEYYLDRDTTGHSTLRTVETFVAEFPDFDQNRGIIRAIPNDYDGVPLNTTVESVTDAEGTPVYFESTDTGGFTELALGTDEFVRGTQTYVISYTQQNVVRAFADTNDDELYWDTNGTGFDQPFGSVAARVHVAPAIAGFLTGNNACYTGAQGESGDCTMLQEDDPDAPATAAGDPAAAEPSAADPTVTDPAAVDPAPADPAATDPAATDPAGALPAGQMFTAEATDLGPGENLTVAIGFTAGTFVQVPADYQSGSGYQPGFSAPIDASGIPFGLIGLALLGGVFVLARVFAYPREPRGRGTIIAQYSVPAGYNLLEAADLIGRTRSGVAAEIVSLAVRGKVRILDYPVSASGGDYTLQLLRTDGVDDQELTLLATFFPGLTEGAVCALGVTNDPLARALTAATADANRRNIARGWRTRPAMSPARKRLIIGLGAFALLSLGALGILQPPAGWWFSVLVLAVAAAIVAIVAAQRPVQLSTAGVEQRDYLTGMKVYLDLAEADRFRMLQSPDGALRVTVPSAVPATTATASNGSAAAGSADGVDTVELVKLYEKLLPYAVLWGVEREWAAELAVYYEQDATPPGWFVSQNAFNGIYLASALNGIVNSVHTTETPTPPPTSWSGSGGGSFSGGSFGGGFSGGGGGGGGGGGR</sequence>
<evidence type="ECO:0000313" key="6">
    <source>
        <dbReference type="EMBL" id="ANP73440.1"/>
    </source>
</evidence>
<dbReference type="Proteomes" id="UP000092582">
    <property type="component" value="Chromosome 1"/>
</dbReference>
<evidence type="ECO:0000313" key="7">
    <source>
        <dbReference type="Proteomes" id="UP000092582"/>
    </source>
</evidence>
<keyword evidence="7" id="KW-1185">Reference proteome</keyword>
<dbReference type="Pfam" id="PF09972">
    <property type="entry name" value="DUF2207"/>
    <property type="match status" value="1"/>
</dbReference>
<gene>
    <name evidence="6" type="ORF">PA27867_2492</name>
</gene>
<evidence type="ECO:0000256" key="2">
    <source>
        <dbReference type="SAM" id="Phobius"/>
    </source>
</evidence>
<evidence type="ECO:0000256" key="3">
    <source>
        <dbReference type="SAM" id="SignalP"/>
    </source>
</evidence>
<dbReference type="InterPro" id="IPR048389">
    <property type="entry name" value="YciQ-like_C"/>
</dbReference>
<keyword evidence="2" id="KW-1133">Transmembrane helix</keyword>
<evidence type="ECO:0000259" key="4">
    <source>
        <dbReference type="Pfam" id="PF09972"/>
    </source>
</evidence>
<evidence type="ECO:0000256" key="1">
    <source>
        <dbReference type="SAM" id="MobiDB-lite"/>
    </source>
</evidence>
<dbReference type="PATRIC" id="fig|670052.7.peg.2561"/>
<feature type="region of interest" description="Disordered" evidence="1">
    <location>
        <begin position="676"/>
        <end position="719"/>
    </location>
</feature>
<keyword evidence="2" id="KW-0472">Membrane</keyword>
<dbReference type="KEGG" id="cart:PA27867_2492"/>
<feature type="region of interest" description="Disordered" evidence="1">
    <location>
        <begin position="227"/>
        <end position="284"/>
    </location>
</feature>
<evidence type="ECO:0008006" key="8">
    <source>
        <dbReference type="Google" id="ProtNLM"/>
    </source>
</evidence>
<feature type="domain" description="Predicted membrane protein YciQ-like C-terminal" evidence="5">
    <location>
        <begin position="394"/>
        <end position="581"/>
    </location>
</feature>
<feature type="compositionally biased region" description="Low complexity" evidence="1">
    <location>
        <begin position="237"/>
        <end position="284"/>
    </location>
</feature>
<protein>
    <recommendedName>
        <fullName evidence="8">DUF2207 domain-containing protein</fullName>
    </recommendedName>
</protein>
<dbReference type="STRING" id="670052.PA27867_2492"/>
<dbReference type="Pfam" id="PF20990">
    <property type="entry name" value="DUF2207_C"/>
    <property type="match status" value="1"/>
</dbReference>
<keyword evidence="2" id="KW-0812">Transmembrane</keyword>
<accession>A0A1B1BLD6</accession>
<feature type="chain" id="PRO_5008519957" description="DUF2207 domain-containing protein" evidence="3">
    <location>
        <begin position="25"/>
        <end position="719"/>
    </location>
</feature>
<keyword evidence="3" id="KW-0732">Signal</keyword>
<organism evidence="6 7">
    <name type="scientific">Cryobacterium arcticum</name>
    <dbReference type="NCBI Taxonomy" id="670052"/>
    <lineage>
        <taxon>Bacteria</taxon>
        <taxon>Bacillati</taxon>
        <taxon>Actinomycetota</taxon>
        <taxon>Actinomycetes</taxon>
        <taxon>Micrococcales</taxon>
        <taxon>Microbacteriaceae</taxon>
        <taxon>Cryobacterium</taxon>
    </lineage>
</organism>
<proteinExistence type="predicted"/>
<feature type="transmembrane region" description="Helical" evidence="2">
    <location>
        <begin position="340"/>
        <end position="361"/>
    </location>
</feature>
<reference evidence="6 7" key="1">
    <citation type="submission" date="2016-06" db="EMBL/GenBank/DDBJ databases">
        <title>Genome sequencing of Cryobacterium arcticum PAMC 27867.</title>
        <authorList>
            <person name="Lee J."/>
            <person name="Kim O.-S."/>
        </authorList>
    </citation>
    <scope>NUCLEOTIDE SEQUENCE [LARGE SCALE GENOMIC DNA]</scope>
    <source>
        <strain evidence="6 7">PAMC 27867</strain>
    </source>
</reference>
<feature type="domain" description="DUF2207" evidence="4">
    <location>
        <begin position="88"/>
        <end position="224"/>
    </location>
</feature>
<dbReference type="AlphaFoldDB" id="A0A1B1BLD6"/>